<dbReference type="SUPFAM" id="SSF46689">
    <property type="entry name" value="Homeodomain-like"/>
    <property type="match status" value="1"/>
</dbReference>
<dbReference type="Pfam" id="PF08765">
    <property type="entry name" value="Mor"/>
    <property type="match status" value="1"/>
</dbReference>
<dbReference type="InterPro" id="IPR009057">
    <property type="entry name" value="Homeodomain-like_sf"/>
</dbReference>
<dbReference type="InterPro" id="IPR052411">
    <property type="entry name" value="c-mor_Regulatory_Protein"/>
</dbReference>
<dbReference type="RefSeq" id="WP_077840318.1">
    <property type="nucleotide sequence ID" value="NZ_JABTAE010000001.1"/>
</dbReference>
<protein>
    <submittedName>
        <fullName evidence="2">Mor transcription activator family protein</fullName>
    </submittedName>
</protein>
<dbReference type="InterPro" id="IPR014875">
    <property type="entry name" value="Mor_transcription_activator"/>
</dbReference>
<reference evidence="2 3" key="1">
    <citation type="submission" date="2016-05" db="EMBL/GenBank/DDBJ databases">
        <title>Microbial solvent formation.</title>
        <authorList>
            <person name="Poehlein A."/>
            <person name="Montoya Solano J.D."/>
            <person name="Flitsch S."/>
            <person name="Krabben P."/>
            <person name="Duerre P."/>
            <person name="Daniel R."/>
        </authorList>
    </citation>
    <scope>NUCLEOTIDE SEQUENCE [LARGE SCALE GENOMIC DNA]</scope>
    <source>
        <strain evidence="2 3">DSM 53</strain>
    </source>
</reference>
<feature type="domain" description="Mor transcription activator" evidence="1">
    <location>
        <begin position="9"/>
        <end position="91"/>
    </location>
</feature>
<dbReference type="Proteomes" id="UP000190973">
    <property type="component" value="Unassembled WGS sequence"/>
</dbReference>
<dbReference type="EMBL" id="LZZI01000101">
    <property type="protein sequence ID" value="OOM58535.1"/>
    <property type="molecule type" value="Genomic_DNA"/>
</dbReference>
<organism evidence="2 3">
    <name type="scientific">Clostridium beijerinckii</name>
    <name type="common">Clostridium MP</name>
    <dbReference type="NCBI Taxonomy" id="1520"/>
    <lineage>
        <taxon>Bacteria</taxon>
        <taxon>Bacillati</taxon>
        <taxon>Bacillota</taxon>
        <taxon>Clostridia</taxon>
        <taxon>Eubacteriales</taxon>
        <taxon>Clostridiaceae</taxon>
        <taxon>Clostridium</taxon>
    </lineage>
</organism>
<dbReference type="AlphaFoldDB" id="A0A1S8RZT7"/>
<evidence type="ECO:0000259" key="1">
    <source>
        <dbReference type="Pfam" id="PF08765"/>
    </source>
</evidence>
<comment type="caution">
    <text evidence="2">The sequence shown here is derived from an EMBL/GenBank/DDBJ whole genome shotgun (WGS) entry which is preliminary data.</text>
</comment>
<gene>
    <name evidence="2" type="ORF">CLBCK_40200</name>
</gene>
<sequence>MSYIKATEILPKELLNLIQNYIDGEYLYIPRRECNKKSWGESTKSRTEIEIRNANIFKDYKSGICIKVLTSKYYLSEKSIQRIISQIKKKE</sequence>
<dbReference type="PANTHER" id="PTHR37812">
    <property type="entry name" value="MU-LIKE PROPHAGE FLUMU PROTEIN C"/>
    <property type="match status" value="1"/>
</dbReference>
<evidence type="ECO:0000313" key="3">
    <source>
        <dbReference type="Proteomes" id="UP000190973"/>
    </source>
</evidence>
<dbReference type="NCBIfam" id="NF040785">
    <property type="entry name" value="CD3324_fam"/>
    <property type="match status" value="1"/>
</dbReference>
<dbReference type="PANTHER" id="PTHR37812:SF1">
    <property type="entry name" value="MU-LIKE PROPHAGE FLUMU PROTEIN C"/>
    <property type="match status" value="1"/>
</dbReference>
<proteinExistence type="predicted"/>
<dbReference type="Gene3D" id="1.10.10.60">
    <property type="entry name" value="Homeodomain-like"/>
    <property type="match status" value="1"/>
</dbReference>
<dbReference type="InterPro" id="IPR049739">
    <property type="entry name" value="YraL-like"/>
</dbReference>
<name>A0A1S8RZT7_CLOBE</name>
<evidence type="ECO:0000313" key="2">
    <source>
        <dbReference type="EMBL" id="OOM58535.1"/>
    </source>
</evidence>
<accession>A0A1S8RZT7</accession>